<keyword evidence="1" id="KW-0812">Transmembrane</keyword>
<dbReference type="InterPro" id="IPR011009">
    <property type="entry name" value="Kinase-like_dom_sf"/>
</dbReference>
<dbReference type="AlphaFoldDB" id="K9UR35"/>
<dbReference type="PROSITE" id="PS50011">
    <property type="entry name" value="PROTEIN_KINASE_DOM"/>
    <property type="match status" value="1"/>
</dbReference>
<evidence type="ECO:0000313" key="4">
    <source>
        <dbReference type="Proteomes" id="UP000010366"/>
    </source>
</evidence>
<dbReference type="OrthoDB" id="5782056at2"/>
<dbReference type="HOGENOM" id="CLU_437251_0_0_3"/>
<dbReference type="InterPro" id="IPR000719">
    <property type="entry name" value="Prot_kinase_dom"/>
</dbReference>
<organism evidence="3 4">
    <name type="scientific">Chamaesiphon minutus (strain ATCC 27169 / PCC 6605)</name>
    <dbReference type="NCBI Taxonomy" id="1173020"/>
    <lineage>
        <taxon>Bacteria</taxon>
        <taxon>Bacillati</taxon>
        <taxon>Cyanobacteriota</taxon>
        <taxon>Cyanophyceae</taxon>
        <taxon>Gomontiellales</taxon>
        <taxon>Chamaesiphonaceae</taxon>
        <taxon>Chamaesiphon</taxon>
    </lineage>
</organism>
<dbReference type="Pfam" id="PF00069">
    <property type="entry name" value="Pkinase"/>
    <property type="match status" value="1"/>
</dbReference>
<dbReference type="KEGG" id="cmp:Cha6605_6435"/>
<gene>
    <name evidence="3" type="ORF">Cha6605_6435</name>
</gene>
<keyword evidence="1" id="KW-1133">Transmembrane helix</keyword>
<dbReference type="GO" id="GO:0005524">
    <property type="term" value="F:ATP binding"/>
    <property type="evidence" value="ECO:0007669"/>
    <property type="project" value="InterPro"/>
</dbReference>
<proteinExistence type="predicted"/>
<sequence length="625" mass="72234">MPTYTQNVQVKLDKSGETFSLLDKIGSGSEGEVWTLSKSQKLVKLYSQDYTCLHQRIDKIRYMVNNPLAEELLKDGDHINIAWPEELVKDAITGEYIGFAMSKIAGEVEKLSVICKSTKVFSNRDAFNHFSWLTQHIILENLTSLVNKIHDIEEYIIGDLQSRNILFNKNTFKISIVDVDSFVIKNSPYHDRQFVVPKYQAPELSEPNSQQTVYSDNFSLAHLIHEMLLFTEPFQDEDSCMADIYTSKWVFDPSIKKLPNENPFYILHENLQHCFLTAFHEGMEHPDRRPTANEWHEAIVLAIKDLEDCSHNLRHQYIKAKTCYWCESGEFDILSNDRSIYYTKTAWNSRLKFERQISGIDESIISIERQFSDCENKLISYVNQVQGNYENFSNFSEKYVFDDFSDFSEREIEKINKLLEFEKRVIFDLGDFEFIKSKLLNNRDIITNYKNAIDKLLSEYKNGNYQEICQYVERLKPLSTISLNTKNEIKNIILSRYSNASSVIEQIALEELYESIVRELNLIKIEPEPTPIANSGSGKIKSLTTPEARKKVPNRREDISYPSLIGEGIYNILLIIGVGVVVALPFVWVYFAFLSPRTDPGLDNNNKIVPKVTKVKNSQPASKKP</sequence>
<dbReference type="GO" id="GO:0004672">
    <property type="term" value="F:protein kinase activity"/>
    <property type="evidence" value="ECO:0007669"/>
    <property type="project" value="InterPro"/>
</dbReference>
<protein>
    <recommendedName>
        <fullName evidence="2">Protein kinase domain-containing protein</fullName>
    </recommendedName>
</protein>
<dbReference type="RefSeq" id="WP_015162899.1">
    <property type="nucleotide sequence ID" value="NC_019698.1"/>
</dbReference>
<dbReference type="Proteomes" id="UP000010366">
    <property type="component" value="Plasmid pCHA6605.02"/>
</dbReference>
<evidence type="ECO:0000313" key="3">
    <source>
        <dbReference type="EMBL" id="AFY97250.1"/>
    </source>
</evidence>
<evidence type="ECO:0000256" key="1">
    <source>
        <dbReference type="SAM" id="Phobius"/>
    </source>
</evidence>
<accession>K9UR35</accession>
<dbReference type="EMBL" id="CP003602">
    <property type="protein sequence ID" value="AFY97250.1"/>
    <property type="molecule type" value="Genomic_DNA"/>
</dbReference>
<keyword evidence="4" id="KW-1185">Reference proteome</keyword>
<evidence type="ECO:0000259" key="2">
    <source>
        <dbReference type="PROSITE" id="PS50011"/>
    </source>
</evidence>
<name>K9UR35_CHAP6</name>
<keyword evidence="3" id="KW-0614">Plasmid</keyword>
<feature type="domain" description="Protein kinase" evidence="2">
    <location>
        <begin position="19"/>
        <end position="299"/>
    </location>
</feature>
<reference evidence="3 4" key="1">
    <citation type="submission" date="2012-05" db="EMBL/GenBank/DDBJ databases">
        <title>Finished plasmid 2 of genome of Chamaesiphon sp. PCC 6605.</title>
        <authorList>
            <consortium name="US DOE Joint Genome Institute"/>
            <person name="Gugger M."/>
            <person name="Coursin T."/>
            <person name="Rippka R."/>
            <person name="Tandeau De Marsac N."/>
            <person name="Huntemann M."/>
            <person name="Wei C.-L."/>
            <person name="Han J."/>
            <person name="Detter J.C."/>
            <person name="Han C."/>
            <person name="Tapia R."/>
            <person name="Chen A."/>
            <person name="Kyrpides N."/>
            <person name="Mavromatis K."/>
            <person name="Markowitz V."/>
            <person name="Szeto E."/>
            <person name="Ivanova N."/>
            <person name="Pagani I."/>
            <person name="Pati A."/>
            <person name="Goodwin L."/>
            <person name="Nordberg H.P."/>
            <person name="Cantor M.N."/>
            <person name="Hua S.X."/>
            <person name="Woyke T."/>
            <person name="Kerfeld C.A."/>
        </authorList>
    </citation>
    <scope>NUCLEOTIDE SEQUENCE [LARGE SCALE GENOMIC DNA]</scope>
    <source>
        <strain evidence="4">ATCC 27169 / PCC 6605</strain>
        <plasmid evidence="4">Plasmid pCHA6605.02</plasmid>
    </source>
</reference>
<keyword evidence="1" id="KW-0472">Membrane</keyword>
<dbReference type="Gene3D" id="1.10.510.10">
    <property type="entry name" value="Transferase(Phosphotransferase) domain 1"/>
    <property type="match status" value="1"/>
</dbReference>
<feature type="transmembrane region" description="Helical" evidence="1">
    <location>
        <begin position="569"/>
        <end position="593"/>
    </location>
</feature>
<geneLocation type="plasmid" evidence="3 4">
    <name>pCHA6605.02</name>
</geneLocation>
<dbReference type="SUPFAM" id="SSF56112">
    <property type="entry name" value="Protein kinase-like (PK-like)"/>
    <property type="match status" value="1"/>
</dbReference>